<comment type="caution">
    <text evidence="1">The sequence shown here is derived from an EMBL/GenBank/DDBJ whole genome shotgun (WGS) entry which is preliminary data.</text>
</comment>
<name>A0ABY0QN00_CLOCO</name>
<dbReference type="EMBL" id="FNGL01000019">
    <property type="protein sequence ID" value="SDL32350.1"/>
    <property type="molecule type" value="Genomic_DNA"/>
</dbReference>
<keyword evidence="2" id="KW-1185">Reference proteome</keyword>
<dbReference type="Proteomes" id="UP000198811">
    <property type="component" value="Unassembled WGS sequence"/>
</dbReference>
<evidence type="ECO:0008006" key="3">
    <source>
        <dbReference type="Google" id="ProtNLM"/>
    </source>
</evidence>
<organism evidence="1 2">
    <name type="scientific">Clostridium cochlearium</name>
    <dbReference type="NCBI Taxonomy" id="1494"/>
    <lineage>
        <taxon>Bacteria</taxon>
        <taxon>Bacillati</taxon>
        <taxon>Bacillota</taxon>
        <taxon>Clostridia</taxon>
        <taxon>Eubacteriales</taxon>
        <taxon>Clostridiaceae</taxon>
        <taxon>Clostridium</taxon>
    </lineage>
</organism>
<dbReference type="SUPFAM" id="SSF56563">
    <property type="entry name" value="Major capsid protein gp5"/>
    <property type="match status" value="1"/>
</dbReference>
<dbReference type="RefSeq" id="WP_089867159.1">
    <property type="nucleotide sequence ID" value="NZ_FNGL01000019.1"/>
</dbReference>
<evidence type="ECO:0000313" key="2">
    <source>
        <dbReference type="Proteomes" id="UP000198811"/>
    </source>
</evidence>
<proteinExistence type="predicted"/>
<reference evidence="1 2" key="1">
    <citation type="submission" date="2016-10" db="EMBL/GenBank/DDBJ databases">
        <authorList>
            <person name="Varghese N."/>
            <person name="Submissions S."/>
        </authorList>
    </citation>
    <scope>NUCLEOTIDE SEQUENCE [LARGE SCALE GENOMIC DNA]</scope>
    <source>
        <strain evidence="1 2">NLAE-zl-C224</strain>
    </source>
</reference>
<accession>A0ABY0QN00</accession>
<protein>
    <recommendedName>
        <fullName evidence="3">Phage major capsid protein</fullName>
    </recommendedName>
</protein>
<gene>
    <name evidence="1" type="ORF">SAMN05216497_11934</name>
</gene>
<sequence length="274" mass="30758">MANLIIPSVYSKTLREKMEGRIKLAQLAFSMPLDEFKQVGETVIFPKFRMIGDTEDVVKGTPLVPEQLQQDSSKAVVMHKGKAIRVYDYDDKTAMGNFIEEANTQQAIVFARTLDNELFKEALKSPLKSPVAEDKKITATEINNALQLFGDEQDTEDFAGILIHSLLIPSMIAMPEFTEASKLYNETGNGIQRNGLLGYFRGIPVFVTNTMMDQNECVTLIVKKNSLAYMLKKDFTVEEEREAKLRATDIVADMMFATKQVNDEGIVVVRKTIA</sequence>
<evidence type="ECO:0000313" key="1">
    <source>
        <dbReference type="EMBL" id="SDL32350.1"/>
    </source>
</evidence>